<dbReference type="CDD" id="cd01672">
    <property type="entry name" value="TMPK"/>
    <property type="match status" value="1"/>
</dbReference>
<sequence>MMKRARFITFEGMDGSGKTTIISKLKQKFVEENIINNFVFTREPGSSKSDEAEKIRNFILDNNNTFSSAVEALLFAASRRINLEKAIWPALENNKIVISDRYYHSSLIYQGVLGNVGIEQVREINMIATDYTKPDLIIFFDLKPEISLQRITQNRLVLDRMETSDLEYYKKLHDGYKRLIDYEPEIFEIVDASKPIEEVLNDVLEIFKKKVL</sequence>
<evidence type="ECO:0000259" key="8">
    <source>
        <dbReference type="Pfam" id="PF02223"/>
    </source>
</evidence>
<evidence type="ECO:0000256" key="7">
    <source>
        <dbReference type="HAMAP-Rule" id="MF_00165"/>
    </source>
</evidence>
<name>A0ABS6DQ00_9MOLU</name>
<evidence type="ECO:0000256" key="5">
    <source>
        <dbReference type="ARBA" id="ARBA00022777"/>
    </source>
</evidence>
<comment type="similarity">
    <text evidence="7">Belongs to the thymidylate kinase family.</text>
</comment>
<evidence type="ECO:0000256" key="4">
    <source>
        <dbReference type="ARBA" id="ARBA00022741"/>
    </source>
</evidence>
<dbReference type="Proteomes" id="UP000718793">
    <property type="component" value="Unassembled WGS sequence"/>
</dbReference>
<dbReference type="Pfam" id="PF02223">
    <property type="entry name" value="Thymidylate_kin"/>
    <property type="match status" value="1"/>
</dbReference>
<evidence type="ECO:0000313" key="9">
    <source>
        <dbReference type="EMBL" id="MBU4692392.1"/>
    </source>
</evidence>
<evidence type="ECO:0000313" key="10">
    <source>
        <dbReference type="Proteomes" id="UP000718793"/>
    </source>
</evidence>
<keyword evidence="5 7" id="KW-0418">Kinase</keyword>
<feature type="domain" description="Thymidylate kinase-like" evidence="8">
    <location>
        <begin position="10"/>
        <end position="202"/>
    </location>
</feature>
<gene>
    <name evidence="7 9" type="primary">tmk</name>
    <name evidence="9" type="ORF">KQ875_02130</name>
</gene>
<accession>A0ABS6DQ00</accession>
<protein>
    <recommendedName>
        <fullName evidence="1 7">Thymidylate kinase</fullName>
        <ecNumber evidence="7">2.7.4.9</ecNumber>
    </recommendedName>
    <alternativeName>
        <fullName evidence="7">dTMP kinase</fullName>
    </alternativeName>
</protein>
<dbReference type="HAMAP" id="MF_00165">
    <property type="entry name" value="Thymidylate_kinase"/>
    <property type="match status" value="1"/>
</dbReference>
<feature type="binding site" evidence="7">
    <location>
        <begin position="12"/>
        <end position="19"/>
    </location>
    <ligand>
        <name>ATP</name>
        <dbReference type="ChEBI" id="CHEBI:30616"/>
    </ligand>
</feature>
<evidence type="ECO:0000256" key="6">
    <source>
        <dbReference type="ARBA" id="ARBA00022840"/>
    </source>
</evidence>
<evidence type="ECO:0000256" key="1">
    <source>
        <dbReference type="ARBA" id="ARBA00017144"/>
    </source>
</evidence>
<dbReference type="GO" id="GO:0004798">
    <property type="term" value="F:dTMP kinase activity"/>
    <property type="evidence" value="ECO:0007669"/>
    <property type="project" value="UniProtKB-EC"/>
</dbReference>
<dbReference type="InterPro" id="IPR018094">
    <property type="entry name" value="Thymidylate_kinase"/>
</dbReference>
<comment type="caution">
    <text evidence="9">The sequence shown here is derived from an EMBL/GenBank/DDBJ whole genome shotgun (WGS) entry which is preliminary data.</text>
</comment>
<dbReference type="PANTHER" id="PTHR10344:SF4">
    <property type="entry name" value="UMP-CMP KINASE 2, MITOCHONDRIAL"/>
    <property type="match status" value="1"/>
</dbReference>
<keyword evidence="6 7" id="KW-0067">ATP-binding</keyword>
<proteinExistence type="inferred from homology"/>
<comment type="function">
    <text evidence="7">Phosphorylation of dTMP to form dTDP in both de novo and salvage pathways of dTTP synthesis.</text>
</comment>
<evidence type="ECO:0000256" key="3">
    <source>
        <dbReference type="ARBA" id="ARBA00022727"/>
    </source>
</evidence>
<evidence type="ECO:0000256" key="2">
    <source>
        <dbReference type="ARBA" id="ARBA00022679"/>
    </source>
</evidence>
<dbReference type="InterPro" id="IPR039430">
    <property type="entry name" value="Thymidylate_kin-like_dom"/>
</dbReference>
<keyword evidence="2 7" id="KW-0808">Transferase</keyword>
<dbReference type="EMBL" id="JAHMHH010000002">
    <property type="protein sequence ID" value="MBU4692392.1"/>
    <property type="molecule type" value="Genomic_DNA"/>
</dbReference>
<keyword evidence="10" id="KW-1185">Reference proteome</keyword>
<dbReference type="PANTHER" id="PTHR10344">
    <property type="entry name" value="THYMIDYLATE KINASE"/>
    <property type="match status" value="1"/>
</dbReference>
<reference evidence="9" key="1">
    <citation type="submission" date="2021-06" db="EMBL/GenBank/DDBJ databases">
        <title>Novel Mycoplasma species detected in California sea lions (Zalophus californianus) from the USA.</title>
        <authorList>
            <person name="Volokhov D.V."/>
            <person name="Furtak V.A."/>
            <person name="Zagorodnyaya T.A."/>
        </authorList>
    </citation>
    <scope>NUCLEOTIDE SEQUENCE [LARGE SCALE GENOMIC DNA]</scope>
    <source>
        <strain evidence="9">CSL 5346</strain>
    </source>
</reference>
<organism evidence="9 10">
    <name type="scientific">Mycoplasma zalophi</name>
    <dbReference type="NCBI Taxonomy" id="191287"/>
    <lineage>
        <taxon>Bacteria</taxon>
        <taxon>Bacillati</taxon>
        <taxon>Mycoplasmatota</taxon>
        <taxon>Mollicutes</taxon>
        <taxon>Mycoplasmataceae</taxon>
        <taxon>Mycoplasma</taxon>
    </lineage>
</organism>
<dbReference type="EC" id="2.7.4.9" evidence="7"/>
<keyword evidence="4 7" id="KW-0547">Nucleotide-binding</keyword>
<comment type="catalytic activity">
    <reaction evidence="7">
        <text>dTMP + ATP = dTDP + ADP</text>
        <dbReference type="Rhea" id="RHEA:13517"/>
        <dbReference type="ChEBI" id="CHEBI:30616"/>
        <dbReference type="ChEBI" id="CHEBI:58369"/>
        <dbReference type="ChEBI" id="CHEBI:63528"/>
        <dbReference type="ChEBI" id="CHEBI:456216"/>
        <dbReference type="EC" id="2.7.4.9"/>
    </reaction>
</comment>
<keyword evidence="3 7" id="KW-0545">Nucleotide biosynthesis</keyword>
<dbReference type="NCBIfam" id="TIGR00041">
    <property type="entry name" value="DTMP_kinase"/>
    <property type="match status" value="1"/>
</dbReference>